<dbReference type="InterPro" id="IPR058625">
    <property type="entry name" value="MdtA-like_BSH"/>
</dbReference>
<dbReference type="AlphaFoldDB" id="A0A071MPE2"/>
<comment type="caution">
    <text evidence="8">The sequence shown here is derived from an EMBL/GenBank/DDBJ whole genome shotgun (WGS) entry which is preliminary data.</text>
</comment>
<sequence length="391" mass="40698">MSTEFEVRPPGTPRYLKPLAIAGAVAALAVAAAGVLARVHDAHAVAAWTAQQAIPTVATVAPQPAAADALVLPGRLDAYVDAPIYARVPGYLHAWYADIGAHVKAGQLLASIDTPDLDQQLQQARADLQSASANERLAAITAARWAEMLAQDSVSQQEADEKRSDLDAKRAAVAARTADVRRLEALESFKRLTAPFDGVVTARKTDVGALIDAGSGNGAELFTVSDAQRLRLYVHVPQDDAAAIRAGMQAVLTVPERPGQTFDATLADSAQSIDPASGTLLAQFSIANPAGTLFPGEYAQVRLAMPGAAHALTIPASTLIFRHDGLQVAVLDANGHARLRNVSIATDLGTRVEIASGLAAGDRVIDNPPDSLADGDPVRIAGTATTEHAHG</sequence>
<dbReference type="GO" id="GO:0015562">
    <property type="term" value="F:efflux transmembrane transporter activity"/>
    <property type="evidence" value="ECO:0007669"/>
    <property type="project" value="TreeGrafter"/>
</dbReference>
<dbReference type="PANTHER" id="PTHR30469:SF37">
    <property type="entry name" value="RAGD PROTEIN"/>
    <property type="match status" value="1"/>
</dbReference>
<dbReference type="Pfam" id="PF25917">
    <property type="entry name" value="BSH_RND"/>
    <property type="match status" value="1"/>
</dbReference>
<evidence type="ECO:0000256" key="1">
    <source>
        <dbReference type="ARBA" id="ARBA00004196"/>
    </source>
</evidence>
<evidence type="ECO:0000256" key="2">
    <source>
        <dbReference type="ARBA" id="ARBA00009477"/>
    </source>
</evidence>
<evidence type="ECO:0000256" key="4">
    <source>
        <dbReference type="SAM" id="MobiDB-lite"/>
    </source>
</evidence>
<dbReference type="Gene3D" id="1.10.287.470">
    <property type="entry name" value="Helix hairpin bin"/>
    <property type="match status" value="1"/>
</dbReference>
<dbReference type="InterPro" id="IPR058627">
    <property type="entry name" value="MdtA-like_C"/>
</dbReference>
<feature type="domain" description="Multidrug resistance protein MdtA-like barrel-sandwich hybrid" evidence="5">
    <location>
        <begin position="83"/>
        <end position="217"/>
    </location>
</feature>
<name>A0A071MPE2_9BURK</name>
<dbReference type="SUPFAM" id="SSF111369">
    <property type="entry name" value="HlyD-like secretion proteins"/>
    <property type="match status" value="1"/>
</dbReference>
<dbReference type="InterPro" id="IPR006143">
    <property type="entry name" value="RND_pump_MFP"/>
</dbReference>
<dbReference type="OrthoDB" id="9806939at2"/>
<dbReference type="Gene3D" id="2.40.420.20">
    <property type="match status" value="1"/>
</dbReference>
<accession>A0A071MPE2</accession>
<evidence type="ECO:0000313" key="8">
    <source>
        <dbReference type="EMBL" id="KEA58346.1"/>
    </source>
</evidence>
<comment type="subcellular location">
    <subcellularLocation>
        <location evidence="1">Cell envelope</location>
    </subcellularLocation>
</comment>
<protein>
    <submittedName>
        <fullName evidence="8">RND transporter MFP subunit</fullName>
    </submittedName>
</protein>
<dbReference type="Gene3D" id="2.40.50.100">
    <property type="match status" value="1"/>
</dbReference>
<keyword evidence="3" id="KW-0813">Transport</keyword>
<dbReference type="Pfam" id="PF25967">
    <property type="entry name" value="RND-MFP_C"/>
    <property type="match status" value="1"/>
</dbReference>
<proteinExistence type="inferred from homology"/>
<reference evidence="8" key="1">
    <citation type="submission" date="2014-04" db="EMBL/GenBank/DDBJ databases">
        <title>In planta biocontrol of soil-borne Fusarium wilt of banana through a plant endophytic bacterium, Burkholderia cenocepacia 869T2.</title>
        <authorList>
            <person name="Ho Y.-N."/>
            <person name="Chiang H.-M."/>
            <person name="Chao C.-P."/>
            <person name="Su C.-C."/>
            <person name="Hsu H.-F."/>
            <person name="Guo C.-T."/>
            <person name="Hsieh J.-L."/>
            <person name="Huang C.-C."/>
        </authorList>
    </citation>
    <scope>NUCLEOTIDE SEQUENCE [LARGE SCALE GENOMIC DNA]</scope>
    <source>
        <strain evidence="8">869T2</strain>
    </source>
</reference>
<evidence type="ECO:0000259" key="6">
    <source>
        <dbReference type="Pfam" id="PF25954"/>
    </source>
</evidence>
<dbReference type="Pfam" id="PF25954">
    <property type="entry name" value="Beta-barrel_RND_2"/>
    <property type="match status" value="1"/>
</dbReference>
<feature type="domain" description="CusB-like beta-barrel" evidence="6">
    <location>
        <begin position="233"/>
        <end position="304"/>
    </location>
</feature>
<gene>
    <name evidence="8" type="ORF">DT99_18500</name>
</gene>
<evidence type="ECO:0000259" key="5">
    <source>
        <dbReference type="Pfam" id="PF25917"/>
    </source>
</evidence>
<dbReference type="InterPro" id="IPR058792">
    <property type="entry name" value="Beta-barrel_RND_2"/>
</dbReference>
<feature type="region of interest" description="Disordered" evidence="4">
    <location>
        <begin position="366"/>
        <end position="391"/>
    </location>
</feature>
<dbReference type="EMBL" id="JJOA01000014">
    <property type="protein sequence ID" value="KEA58346.1"/>
    <property type="molecule type" value="Genomic_DNA"/>
</dbReference>
<dbReference type="NCBIfam" id="TIGR01730">
    <property type="entry name" value="RND_mfp"/>
    <property type="match status" value="1"/>
</dbReference>
<dbReference type="GO" id="GO:1990281">
    <property type="term" value="C:efflux pump complex"/>
    <property type="evidence" value="ECO:0007669"/>
    <property type="project" value="TreeGrafter"/>
</dbReference>
<comment type="similarity">
    <text evidence="2">Belongs to the membrane fusion protein (MFP) (TC 8.A.1) family.</text>
</comment>
<feature type="domain" description="Multidrug resistance protein MdtA-like C-terminal permuted SH3" evidence="7">
    <location>
        <begin position="311"/>
        <end position="365"/>
    </location>
</feature>
<organism evidence="8">
    <name type="scientific">Burkholderia cenocepacia</name>
    <dbReference type="NCBI Taxonomy" id="95486"/>
    <lineage>
        <taxon>Bacteria</taxon>
        <taxon>Pseudomonadati</taxon>
        <taxon>Pseudomonadota</taxon>
        <taxon>Betaproteobacteria</taxon>
        <taxon>Burkholderiales</taxon>
        <taxon>Burkholderiaceae</taxon>
        <taxon>Burkholderia</taxon>
        <taxon>Burkholderia cepacia complex</taxon>
    </lineage>
</organism>
<evidence type="ECO:0000256" key="3">
    <source>
        <dbReference type="ARBA" id="ARBA00022448"/>
    </source>
</evidence>
<evidence type="ECO:0000259" key="7">
    <source>
        <dbReference type="Pfam" id="PF25967"/>
    </source>
</evidence>
<dbReference type="PANTHER" id="PTHR30469">
    <property type="entry name" value="MULTIDRUG RESISTANCE PROTEIN MDTA"/>
    <property type="match status" value="1"/>
</dbReference>
<dbReference type="Gene3D" id="2.40.30.170">
    <property type="match status" value="1"/>
</dbReference>